<feature type="compositionally biased region" description="Basic and acidic residues" evidence="19">
    <location>
        <begin position="9"/>
        <end position="19"/>
    </location>
</feature>
<feature type="transmembrane region" description="Helical" evidence="20">
    <location>
        <begin position="443"/>
        <end position="464"/>
    </location>
</feature>
<evidence type="ECO:0000256" key="19">
    <source>
        <dbReference type="SAM" id="MobiDB-lite"/>
    </source>
</evidence>
<evidence type="ECO:0000256" key="5">
    <source>
        <dbReference type="ARBA" id="ARBA00044884"/>
    </source>
</evidence>
<evidence type="ECO:0000256" key="13">
    <source>
        <dbReference type="ARBA" id="ARBA00044919"/>
    </source>
</evidence>
<evidence type="ECO:0000256" key="16">
    <source>
        <dbReference type="ARBA" id="ARBA00045018"/>
    </source>
</evidence>
<comment type="catalytic activity">
    <reaction evidence="3">
        <text>L-histidyl-glycine(out) = L-histidyl-glycine(in)</text>
        <dbReference type="Rhea" id="RHEA:79395"/>
        <dbReference type="ChEBI" id="CHEBI:229957"/>
    </reaction>
</comment>
<feature type="region of interest" description="Disordered" evidence="19">
    <location>
        <begin position="1"/>
        <end position="51"/>
    </location>
</feature>
<dbReference type="EMBL" id="SNSC02000005">
    <property type="protein sequence ID" value="TID24477.1"/>
    <property type="molecule type" value="Genomic_DNA"/>
</dbReference>
<comment type="function">
    <text evidence="17">Lysosomal dipeptide uniporter that selectively exports lysine, arginine or histidine-containing dipeptides with a net positive charge from the lysosome lumen into the cytosol. Could play a role in a specific type of protein O-glycosylation indirectly regulating macrophages migration and tissue invasion. Also essential for liver homeostasis.</text>
</comment>
<proteinExistence type="predicted"/>
<evidence type="ECO:0000256" key="14">
    <source>
        <dbReference type="ARBA" id="ARBA00044924"/>
    </source>
</evidence>
<evidence type="ECO:0000313" key="23">
    <source>
        <dbReference type="Proteomes" id="UP000298493"/>
    </source>
</evidence>
<feature type="transmembrane region" description="Helical" evidence="20">
    <location>
        <begin position="132"/>
        <end position="150"/>
    </location>
</feature>
<feature type="transmembrane region" description="Helical" evidence="20">
    <location>
        <begin position="65"/>
        <end position="83"/>
    </location>
</feature>
<feature type="transmembrane region" description="Helical" evidence="20">
    <location>
        <begin position="350"/>
        <end position="369"/>
    </location>
</feature>
<evidence type="ECO:0000256" key="6">
    <source>
        <dbReference type="ARBA" id="ARBA00044891"/>
    </source>
</evidence>
<evidence type="ECO:0000256" key="12">
    <source>
        <dbReference type="ARBA" id="ARBA00044912"/>
    </source>
</evidence>
<comment type="catalytic activity">
    <reaction evidence="12">
        <text>L-histidyl-L-alpha-amino acid(out) = L-histidyl-L-alpha-amino acid(in)</text>
        <dbReference type="Rhea" id="RHEA:79379"/>
        <dbReference type="ChEBI" id="CHEBI:229964"/>
    </reaction>
</comment>
<comment type="catalytic activity">
    <reaction evidence="8">
        <text>L-aspartyl-L-lysine(out) = L-aspartyl-L-lysine(in)</text>
        <dbReference type="Rhea" id="RHEA:79411"/>
        <dbReference type="ChEBI" id="CHEBI:229953"/>
    </reaction>
</comment>
<evidence type="ECO:0000256" key="10">
    <source>
        <dbReference type="ARBA" id="ARBA00044900"/>
    </source>
</evidence>
<evidence type="ECO:0000256" key="8">
    <source>
        <dbReference type="ARBA" id="ARBA00044898"/>
    </source>
</evidence>
<evidence type="ECO:0000256" key="15">
    <source>
        <dbReference type="ARBA" id="ARBA00044985"/>
    </source>
</evidence>
<dbReference type="Pfam" id="PF07690">
    <property type="entry name" value="MFS_1"/>
    <property type="match status" value="1"/>
</dbReference>
<dbReference type="PANTHER" id="PTHR23512:SF12">
    <property type="entry name" value="TRANSPORTER, PUTATIVE (AFU_ORTHOLOGUE AFUA_4G00260)-RELATED"/>
    <property type="match status" value="1"/>
</dbReference>
<comment type="catalytic activity">
    <reaction evidence="7">
        <text>L-alpha-aminoacyl-L-lysine(out) = L-alpha-aminoacyl-L-lysine(in)</text>
        <dbReference type="Rhea" id="RHEA:79383"/>
        <dbReference type="ChEBI" id="CHEBI:229966"/>
    </reaction>
</comment>
<dbReference type="STRING" id="86259.A0A4Z1P6E6"/>
<name>A0A4Z1P6E6_9PEZI</name>
<feature type="transmembrane region" description="Helical" evidence="20">
    <location>
        <begin position="375"/>
        <end position="400"/>
    </location>
</feature>
<comment type="catalytic activity">
    <reaction evidence="4">
        <text>L-alpha-aminoacyl-L-arginine(out) = L-alpha-aminoacyl-L-arginine(in)</text>
        <dbReference type="Rhea" id="RHEA:79367"/>
        <dbReference type="ChEBI" id="CHEBI:229968"/>
    </reaction>
</comment>
<dbReference type="AlphaFoldDB" id="A0A4Z1P6E6"/>
<feature type="transmembrane region" description="Helical" evidence="20">
    <location>
        <begin position="186"/>
        <end position="216"/>
    </location>
</feature>
<evidence type="ECO:0000259" key="21">
    <source>
        <dbReference type="PROSITE" id="PS50850"/>
    </source>
</evidence>
<dbReference type="GO" id="GO:0022857">
    <property type="term" value="F:transmembrane transporter activity"/>
    <property type="evidence" value="ECO:0007669"/>
    <property type="project" value="InterPro"/>
</dbReference>
<feature type="transmembrane region" description="Helical" evidence="20">
    <location>
        <begin position="506"/>
        <end position="527"/>
    </location>
</feature>
<comment type="catalytic activity">
    <reaction evidence="11">
        <text>L-arginyl-glycine(out) = L-arginyl-glycine(in)</text>
        <dbReference type="Rhea" id="RHEA:79391"/>
        <dbReference type="ChEBI" id="CHEBI:229955"/>
    </reaction>
</comment>
<evidence type="ECO:0000256" key="20">
    <source>
        <dbReference type="SAM" id="Phobius"/>
    </source>
</evidence>
<dbReference type="InterPro" id="IPR020846">
    <property type="entry name" value="MFS_dom"/>
</dbReference>
<comment type="caution">
    <text evidence="22">The sequence shown here is derived from an EMBL/GenBank/DDBJ whole genome shotgun (WGS) entry which is preliminary data.</text>
</comment>
<dbReference type="InterPro" id="IPR036259">
    <property type="entry name" value="MFS_trans_sf"/>
</dbReference>
<accession>A0A4Z1P6E6</accession>
<comment type="catalytic activity">
    <reaction evidence="5">
        <text>L-alpha-aminoacyl-L-histidine(out) = L-alpha-aminoacyl-L-histidine(in)</text>
        <dbReference type="Rhea" id="RHEA:79375"/>
        <dbReference type="ChEBI" id="CHEBI:229967"/>
    </reaction>
</comment>
<dbReference type="Gene3D" id="1.20.1250.20">
    <property type="entry name" value="MFS general substrate transporter like domains"/>
    <property type="match status" value="2"/>
</dbReference>
<evidence type="ECO:0000256" key="2">
    <source>
        <dbReference type="ARBA" id="ARBA00044876"/>
    </source>
</evidence>
<comment type="catalytic activity">
    <reaction evidence="10">
        <text>L-lysyl-L-lysine(out) = L-lysyl-L-lysine(in)</text>
        <dbReference type="Rhea" id="RHEA:79403"/>
        <dbReference type="ChEBI" id="CHEBI:229956"/>
    </reaction>
</comment>
<feature type="compositionally biased region" description="Polar residues" evidence="19">
    <location>
        <begin position="21"/>
        <end position="30"/>
    </location>
</feature>
<keyword evidence="20" id="KW-0812">Transmembrane</keyword>
<comment type="catalytic activity">
    <reaction evidence="6">
        <text>L-lysyl-L-alpha-amino acid(out) = L-lysyl-L-alpha-amino acid(in)</text>
        <dbReference type="Rhea" id="RHEA:79387"/>
        <dbReference type="ChEBI" id="CHEBI:229965"/>
    </reaction>
</comment>
<comment type="catalytic activity">
    <reaction evidence="2">
        <text>L-lysyl-L-alanine(out) = L-lysyl-L-alanine(in)</text>
        <dbReference type="Rhea" id="RHEA:79399"/>
        <dbReference type="ChEBI" id="CHEBI:229954"/>
    </reaction>
</comment>
<organism evidence="22 23">
    <name type="scientific">Venturia nashicola</name>
    <dbReference type="NCBI Taxonomy" id="86259"/>
    <lineage>
        <taxon>Eukaryota</taxon>
        <taxon>Fungi</taxon>
        <taxon>Dikarya</taxon>
        <taxon>Ascomycota</taxon>
        <taxon>Pezizomycotina</taxon>
        <taxon>Dothideomycetes</taxon>
        <taxon>Pleosporomycetidae</taxon>
        <taxon>Venturiales</taxon>
        <taxon>Venturiaceae</taxon>
        <taxon>Venturia</taxon>
    </lineage>
</organism>
<dbReference type="InterPro" id="IPR052187">
    <property type="entry name" value="MFSD1"/>
</dbReference>
<evidence type="ECO:0000256" key="3">
    <source>
        <dbReference type="ARBA" id="ARBA00044878"/>
    </source>
</evidence>
<dbReference type="PROSITE" id="PS50850">
    <property type="entry name" value="MFS"/>
    <property type="match status" value="1"/>
</dbReference>
<evidence type="ECO:0000256" key="9">
    <source>
        <dbReference type="ARBA" id="ARBA00044899"/>
    </source>
</evidence>
<reference evidence="22 23" key="1">
    <citation type="submission" date="2019-04" db="EMBL/GenBank/DDBJ databases">
        <title>High contiguity whole genome sequence and gene annotation resource for two Venturia nashicola isolates.</title>
        <authorList>
            <person name="Prokchorchik M."/>
            <person name="Won K."/>
            <person name="Lee Y."/>
            <person name="Choi E.D."/>
            <person name="Segonzac C."/>
            <person name="Sohn K.H."/>
        </authorList>
    </citation>
    <scope>NUCLEOTIDE SEQUENCE [LARGE SCALE GENOMIC DNA]</scope>
    <source>
        <strain evidence="22 23">PRI2</strain>
    </source>
</reference>
<keyword evidence="20" id="KW-1133">Transmembrane helix</keyword>
<comment type="catalytic activity">
    <reaction evidence="14">
        <text>L-lysyl-glycine(out) = L-lysyl-glycine(in)</text>
        <dbReference type="Rhea" id="RHEA:79407"/>
        <dbReference type="ChEBI" id="CHEBI:191202"/>
    </reaction>
</comment>
<evidence type="ECO:0000256" key="4">
    <source>
        <dbReference type="ARBA" id="ARBA00044881"/>
    </source>
</evidence>
<comment type="catalytic activity">
    <reaction evidence="13">
        <text>L-alanyl-L-lysine(out) = L-alanyl-L-lysine(in)</text>
        <dbReference type="Rhea" id="RHEA:79415"/>
        <dbReference type="ChEBI" id="CHEBI:192470"/>
    </reaction>
</comment>
<comment type="subcellular location">
    <subcellularLocation>
        <location evidence="1">Membrane</location>
        <topology evidence="1">Multi-pass membrane protein</topology>
    </subcellularLocation>
</comment>
<evidence type="ECO:0000313" key="22">
    <source>
        <dbReference type="EMBL" id="TID24477.1"/>
    </source>
</evidence>
<evidence type="ECO:0000256" key="1">
    <source>
        <dbReference type="ARBA" id="ARBA00004141"/>
    </source>
</evidence>
<feature type="domain" description="Major facilitator superfamily (MFS) profile" evidence="21">
    <location>
        <begin position="65"/>
        <end position="470"/>
    </location>
</feature>
<dbReference type="PANTHER" id="PTHR23512">
    <property type="entry name" value="MAJOR FACILITATOR SUPERFAMILY DOMAIN-CONTAINING PROTEIN 1"/>
    <property type="match status" value="1"/>
</dbReference>
<dbReference type="OrthoDB" id="424834at2759"/>
<feature type="transmembrane region" description="Helical" evidence="20">
    <location>
        <begin position="222"/>
        <end position="247"/>
    </location>
</feature>
<keyword evidence="20" id="KW-0472">Membrane</keyword>
<evidence type="ECO:0000256" key="11">
    <source>
        <dbReference type="ARBA" id="ARBA00044903"/>
    </source>
</evidence>
<gene>
    <name evidence="22" type="ORF">E6O75_ATG02842</name>
</gene>
<keyword evidence="23" id="KW-1185">Reference proteome</keyword>
<dbReference type="Proteomes" id="UP000298493">
    <property type="component" value="Unassembled WGS sequence"/>
</dbReference>
<evidence type="ECO:0000256" key="7">
    <source>
        <dbReference type="ARBA" id="ARBA00044893"/>
    </source>
</evidence>
<comment type="catalytic activity">
    <reaction evidence="9">
        <text>L-arginyl-L-alpha-amino acid(out) = L-arginyl-L-alpha-amino acid(in)</text>
        <dbReference type="Rhea" id="RHEA:79371"/>
        <dbReference type="ChEBI" id="CHEBI:84315"/>
    </reaction>
</comment>
<comment type="subunit">
    <text evidence="18">Homodimer. Interacts with lysosomal protein GLMP (via lumenal domain); the interaction starts while both proteins are still in the endoplasmic reticulum and is required for stabilization of MFSD1 in lysosomes but has no direct effect on its targeting to lysosomes or transporter activity.</text>
</comment>
<feature type="transmembrane region" description="Helical" evidence="20">
    <location>
        <begin position="274"/>
        <end position="295"/>
    </location>
</feature>
<dbReference type="GO" id="GO:0016020">
    <property type="term" value="C:membrane"/>
    <property type="evidence" value="ECO:0007669"/>
    <property type="project" value="UniProtKB-SubCell"/>
</dbReference>
<sequence length="532" mass="58213">MSTMLGTTKMEKDPMEASDIRPTSRNNSPTNEKKRDFAIDEEDLSDANSQPAPDLPPKIAWKYKILALICIVSFPIGTNWTSASLSPLKNTLRNELGISNTQFGIISSSDAVVNSIWPIIGGIMLDWFGPNIITLLCTSVIFLGSILAAVGVTLNIWRLLVVGNIIMGFGIAVVDSAQQKFFYHWFGADGLAFAFGLENAIAGVTSLVAGIVAIPIKEKTGWYGWCFWIPVFFCAFSVGISVAYILFERFIVPKTIRFTSSKAASSGLPNKKKLSWATLFVLPWAFWMLPMTQLLQSGAAGGFSTSSADIIRFRGYTEAVSGYLSSAQKILPIVLSPIVGAGVDKFGHRVHLIMLAPIFWVIACALLGFSTVHPLVALVFSSLAGVINAMPLQICIPLLLRDQNKIGTAFGVWRAFNNSGSTIMDIAFGVLQDDTPGKGYNRVLKLAIGLKAWAFVLGCIYWFVDWKFLGSGLTTTRRKRDAEEERIRIAGTEAEENLTKREVKGWVTTTGLCLLGAMLITAWVLFFKYLAV</sequence>
<protein>
    <recommendedName>
        <fullName evidence="15">Lysosomal dipeptide transporter MFSD1</fullName>
    </recommendedName>
    <alternativeName>
        <fullName evidence="16">Major facilitator superfamily domain-containing protein 1</fullName>
    </alternativeName>
</protein>
<evidence type="ECO:0000256" key="18">
    <source>
        <dbReference type="ARBA" id="ARBA00046376"/>
    </source>
</evidence>
<dbReference type="InterPro" id="IPR011701">
    <property type="entry name" value="MFS"/>
</dbReference>
<dbReference type="SUPFAM" id="SSF103473">
    <property type="entry name" value="MFS general substrate transporter"/>
    <property type="match status" value="1"/>
</dbReference>
<evidence type="ECO:0000256" key="17">
    <source>
        <dbReference type="ARBA" id="ARBA00045709"/>
    </source>
</evidence>
<feature type="transmembrane region" description="Helical" evidence="20">
    <location>
        <begin position="156"/>
        <end position="174"/>
    </location>
</feature>